<organism evidence="4 5">
    <name type="scientific">Magnaporthiopsis poae (strain ATCC 64411 / 73-15)</name>
    <name type="common">Kentucky bluegrass fungus</name>
    <name type="synonym">Magnaporthe poae</name>
    <dbReference type="NCBI Taxonomy" id="644358"/>
    <lineage>
        <taxon>Eukaryota</taxon>
        <taxon>Fungi</taxon>
        <taxon>Dikarya</taxon>
        <taxon>Ascomycota</taxon>
        <taxon>Pezizomycotina</taxon>
        <taxon>Sordariomycetes</taxon>
        <taxon>Sordariomycetidae</taxon>
        <taxon>Magnaporthales</taxon>
        <taxon>Magnaporthaceae</taxon>
        <taxon>Magnaporthiopsis</taxon>
    </lineage>
</organism>
<dbReference type="EnsemblFungi" id="MAPG_03912T0">
    <property type="protein sequence ID" value="MAPG_03912T0"/>
    <property type="gene ID" value="MAPG_03912"/>
</dbReference>
<keyword evidence="2" id="KW-1133">Transmembrane helix</keyword>
<dbReference type="OMA" id="YDREDAM"/>
<proteinExistence type="predicted"/>
<keyword evidence="2" id="KW-0472">Membrane</keyword>
<feature type="region of interest" description="Disordered" evidence="1">
    <location>
        <begin position="340"/>
        <end position="371"/>
    </location>
</feature>
<dbReference type="STRING" id="644358.A0A0C4DVB0"/>
<dbReference type="OrthoDB" id="47375at2759"/>
<reference evidence="4" key="4">
    <citation type="journal article" date="2015" name="G3 (Bethesda)">
        <title>Genome sequences of three phytopathogenic species of the Magnaporthaceae family of fungi.</title>
        <authorList>
            <person name="Okagaki L.H."/>
            <person name="Nunes C.C."/>
            <person name="Sailsbery J."/>
            <person name="Clay B."/>
            <person name="Brown D."/>
            <person name="John T."/>
            <person name="Oh Y."/>
            <person name="Young N."/>
            <person name="Fitzgerald M."/>
            <person name="Haas B.J."/>
            <person name="Zeng Q."/>
            <person name="Young S."/>
            <person name="Adiconis X."/>
            <person name="Fan L."/>
            <person name="Levin J.Z."/>
            <person name="Mitchell T.K."/>
            <person name="Okubara P.A."/>
            <person name="Farman M.L."/>
            <person name="Kohn L.M."/>
            <person name="Birren B."/>
            <person name="Ma L.-J."/>
            <person name="Dean R.A."/>
        </authorList>
    </citation>
    <scope>NUCLEOTIDE SEQUENCE</scope>
    <source>
        <strain evidence="4">ATCC 64411 / 73-15</strain>
    </source>
</reference>
<reference evidence="4" key="5">
    <citation type="submission" date="2015-06" db="UniProtKB">
        <authorList>
            <consortium name="EnsemblFungi"/>
        </authorList>
    </citation>
    <scope>IDENTIFICATION</scope>
    <source>
        <strain evidence="4">ATCC 64411</strain>
    </source>
</reference>
<dbReference type="eggNOG" id="KOG4179">
    <property type="taxonomic scope" value="Eukaryota"/>
</dbReference>
<evidence type="ECO:0000313" key="3">
    <source>
        <dbReference type="EMBL" id="KLU84878.1"/>
    </source>
</evidence>
<reference evidence="5" key="2">
    <citation type="submission" date="2010-05" db="EMBL/GenBank/DDBJ databases">
        <title>The genome sequence of Magnaporthe poae strain ATCC 64411.</title>
        <authorList>
            <person name="Ma L.-J."/>
            <person name="Dead R."/>
            <person name="Young S."/>
            <person name="Zeng Q."/>
            <person name="Koehrsen M."/>
            <person name="Alvarado L."/>
            <person name="Berlin A."/>
            <person name="Chapman S.B."/>
            <person name="Chen Z."/>
            <person name="Freedman E."/>
            <person name="Gellesch M."/>
            <person name="Goldberg J."/>
            <person name="Griggs A."/>
            <person name="Gujja S."/>
            <person name="Heilman E.R."/>
            <person name="Heiman D."/>
            <person name="Hepburn T."/>
            <person name="Howarth C."/>
            <person name="Jen D."/>
            <person name="Larson L."/>
            <person name="Mehta T."/>
            <person name="Neiman D."/>
            <person name="Pearson M."/>
            <person name="Roberts A."/>
            <person name="Saif S."/>
            <person name="Shea T."/>
            <person name="Shenoy N."/>
            <person name="Sisk P."/>
            <person name="Stolte C."/>
            <person name="Sykes S."/>
            <person name="Walk T."/>
            <person name="White J."/>
            <person name="Yandava C."/>
            <person name="Haas B."/>
            <person name="Nusbaum C."/>
            <person name="Birren B."/>
        </authorList>
    </citation>
    <scope>NUCLEOTIDE SEQUENCE [LARGE SCALE GENOMIC DNA]</scope>
    <source>
        <strain evidence="5">ATCC 64411 / 73-15</strain>
    </source>
</reference>
<gene>
    <name evidence="3" type="ORF">MAPG_03912</name>
</gene>
<feature type="compositionally biased region" description="Basic and acidic residues" evidence="1">
    <location>
        <begin position="359"/>
        <end position="371"/>
    </location>
</feature>
<reference evidence="3" key="1">
    <citation type="submission" date="2010-05" db="EMBL/GenBank/DDBJ databases">
        <title>The Genome Sequence of Magnaporthe poae strain ATCC 64411.</title>
        <authorList>
            <consortium name="The Broad Institute Genome Sequencing Platform"/>
            <consortium name="Broad Institute Genome Sequencing Center for Infectious Disease"/>
            <person name="Ma L.-J."/>
            <person name="Dead R."/>
            <person name="Young S."/>
            <person name="Zeng Q."/>
            <person name="Koehrsen M."/>
            <person name="Alvarado L."/>
            <person name="Berlin A."/>
            <person name="Chapman S.B."/>
            <person name="Chen Z."/>
            <person name="Freedman E."/>
            <person name="Gellesch M."/>
            <person name="Goldberg J."/>
            <person name="Griggs A."/>
            <person name="Gujja S."/>
            <person name="Heilman E.R."/>
            <person name="Heiman D."/>
            <person name="Hepburn T."/>
            <person name="Howarth C."/>
            <person name="Jen D."/>
            <person name="Larson L."/>
            <person name="Mehta T."/>
            <person name="Neiman D."/>
            <person name="Pearson M."/>
            <person name="Roberts A."/>
            <person name="Saif S."/>
            <person name="Shea T."/>
            <person name="Shenoy N."/>
            <person name="Sisk P."/>
            <person name="Stolte C."/>
            <person name="Sykes S."/>
            <person name="Walk T."/>
            <person name="White J."/>
            <person name="Yandava C."/>
            <person name="Haas B."/>
            <person name="Nusbaum C."/>
            <person name="Birren B."/>
        </authorList>
    </citation>
    <scope>NUCLEOTIDE SEQUENCE</scope>
    <source>
        <strain evidence="3">ATCC 64411</strain>
    </source>
</reference>
<dbReference type="Proteomes" id="UP000011715">
    <property type="component" value="Unassembled WGS sequence"/>
</dbReference>
<keyword evidence="2" id="KW-0812">Transmembrane</keyword>
<evidence type="ECO:0000256" key="1">
    <source>
        <dbReference type="SAM" id="MobiDB-lite"/>
    </source>
</evidence>
<protein>
    <submittedName>
        <fullName evidence="3 4">Uncharacterized protein</fullName>
    </submittedName>
</protein>
<keyword evidence="5" id="KW-1185">Reference proteome</keyword>
<evidence type="ECO:0000313" key="4">
    <source>
        <dbReference type="EnsemblFungi" id="MAPG_03912T0"/>
    </source>
</evidence>
<feature type="transmembrane region" description="Helical" evidence="2">
    <location>
        <begin position="20"/>
        <end position="41"/>
    </location>
</feature>
<accession>A0A0C4DVB0</accession>
<evidence type="ECO:0000256" key="2">
    <source>
        <dbReference type="SAM" id="Phobius"/>
    </source>
</evidence>
<reference evidence="3" key="3">
    <citation type="submission" date="2011-03" db="EMBL/GenBank/DDBJ databases">
        <title>Annotation of Magnaporthe poae ATCC 64411.</title>
        <authorList>
            <person name="Ma L.-J."/>
            <person name="Dead R."/>
            <person name="Young S.K."/>
            <person name="Zeng Q."/>
            <person name="Gargeya S."/>
            <person name="Fitzgerald M."/>
            <person name="Haas B."/>
            <person name="Abouelleil A."/>
            <person name="Alvarado L."/>
            <person name="Arachchi H.M."/>
            <person name="Berlin A."/>
            <person name="Brown A."/>
            <person name="Chapman S.B."/>
            <person name="Chen Z."/>
            <person name="Dunbar C."/>
            <person name="Freedman E."/>
            <person name="Gearin G."/>
            <person name="Gellesch M."/>
            <person name="Goldberg J."/>
            <person name="Griggs A."/>
            <person name="Gujja S."/>
            <person name="Heiman D."/>
            <person name="Howarth C."/>
            <person name="Larson L."/>
            <person name="Lui A."/>
            <person name="MacDonald P.J.P."/>
            <person name="Mehta T."/>
            <person name="Montmayeur A."/>
            <person name="Murphy C."/>
            <person name="Neiman D."/>
            <person name="Pearson M."/>
            <person name="Priest M."/>
            <person name="Roberts A."/>
            <person name="Saif S."/>
            <person name="Shea T."/>
            <person name="Shenoy N."/>
            <person name="Sisk P."/>
            <person name="Stolte C."/>
            <person name="Sykes S."/>
            <person name="Yandava C."/>
            <person name="Wortman J."/>
            <person name="Nusbaum C."/>
            <person name="Birren B."/>
        </authorList>
    </citation>
    <scope>NUCLEOTIDE SEQUENCE</scope>
    <source>
        <strain evidence="3">ATCC 64411</strain>
    </source>
</reference>
<dbReference type="EMBL" id="ADBL01000923">
    <property type="status" value="NOT_ANNOTATED_CDS"/>
    <property type="molecule type" value="Genomic_DNA"/>
</dbReference>
<dbReference type="VEuPathDB" id="FungiDB:MAPG_03912"/>
<evidence type="ECO:0000313" key="5">
    <source>
        <dbReference type="Proteomes" id="UP000011715"/>
    </source>
</evidence>
<name>A0A0C4DVB0_MAGP6</name>
<dbReference type="AlphaFoldDB" id="A0A0C4DVB0"/>
<sequence>MGLTDQRISGALCQVGRRRWPVLAFAAFTMTVVVLVSVGSYRPDIYDPVRHAATKLKDHVRGGQDRAKSHWAASNRTVGYEGAASNRTLGLESIQFINMDYRYDRFDSLAIQCYLSDIEVQTRPGFPKDKAGSEMVGFPPTSSPARLGPPEVATWRAHATIWQQMLLKRSPAVLIIESDAVWDTQIRRIMGNLNGPFLDLLRADNPDSKIVASQDDPWAARSGLWDVIGVGQCGDHWRDDTGFRLYDDEFAARGSRDWFGHDLAGKRVVYRANGMVCTTGYIVSLKGAAKLLVRTAMNLNEPIDLIINMMIKTHNLVGYNVQRQPIAQWVYSSGLGMESRGANSDIRPNGSESSQSGDDGSREKYPDAEKKGSVWEIKPQYAGVDFPDFGLGQAWEKVAETKTKLHFTD</sequence>
<dbReference type="EMBL" id="GL876968">
    <property type="protein sequence ID" value="KLU84878.1"/>
    <property type="molecule type" value="Genomic_DNA"/>
</dbReference>